<organism evidence="9 10">
    <name type="scientific">Verticillium longisporum</name>
    <name type="common">Verticillium dahliae var. longisporum</name>
    <dbReference type="NCBI Taxonomy" id="100787"/>
    <lineage>
        <taxon>Eukaryota</taxon>
        <taxon>Fungi</taxon>
        <taxon>Dikarya</taxon>
        <taxon>Ascomycota</taxon>
        <taxon>Pezizomycotina</taxon>
        <taxon>Sordariomycetes</taxon>
        <taxon>Hypocreomycetidae</taxon>
        <taxon>Glomerellales</taxon>
        <taxon>Plectosphaerellaceae</taxon>
        <taxon>Verticillium</taxon>
    </lineage>
</organism>
<evidence type="ECO:0000256" key="4">
    <source>
        <dbReference type="ARBA" id="ARBA00022833"/>
    </source>
</evidence>
<dbReference type="CDD" id="cd21552">
    <property type="entry name" value="VEFS-box_ctSUZ12-like"/>
    <property type="match status" value="1"/>
</dbReference>
<evidence type="ECO:0000256" key="2">
    <source>
        <dbReference type="ARBA" id="ARBA00022723"/>
    </source>
</evidence>
<comment type="similarity">
    <text evidence="1">Belongs to the VEFS (VRN2-EMF2-FIS2-SU(Z)12) family.</text>
</comment>
<reference evidence="9" key="1">
    <citation type="journal article" date="2021" name="Mol. Plant Pathol.">
        <title>A 20-kb lineage-specific genomic region tames virulence in pathogenic amphidiploid Verticillium longisporum.</title>
        <authorList>
            <person name="Harting R."/>
            <person name="Starke J."/>
            <person name="Kusch H."/>
            <person name="Poggeler S."/>
            <person name="Maurus I."/>
            <person name="Schluter R."/>
            <person name="Landesfeind M."/>
            <person name="Bulla I."/>
            <person name="Nowrousian M."/>
            <person name="de Jonge R."/>
            <person name="Stahlhut G."/>
            <person name="Hoff K.J."/>
            <person name="Asshauer K.P."/>
            <person name="Thurmer A."/>
            <person name="Stanke M."/>
            <person name="Daniel R."/>
            <person name="Morgenstern B."/>
            <person name="Thomma B.P.H.J."/>
            <person name="Kronstad J.W."/>
            <person name="Braus-Stromeyer S.A."/>
            <person name="Braus G.H."/>
        </authorList>
    </citation>
    <scope>NUCLEOTIDE SEQUENCE</scope>
    <source>
        <strain evidence="9">Vl32</strain>
    </source>
</reference>
<dbReference type="InterPro" id="IPR019786">
    <property type="entry name" value="Zinc_finger_PHD-type_CS"/>
</dbReference>
<gene>
    <name evidence="9" type="ORF">HYQ45_011227</name>
</gene>
<evidence type="ECO:0000256" key="6">
    <source>
        <dbReference type="ARBA" id="ARBA00023163"/>
    </source>
</evidence>
<keyword evidence="6" id="KW-0804">Transcription</keyword>
<accession>A0A8I3ALF1</accession>
<dbReference type="InterPro" id="IPR019135">
    <property type="entry name" value="Polycomb_protein_VEFS-Box"/>
</dbReference>
<keyword evidence="5" id="KW-0805">Transcription regulation</keyword>
<comment type="caution">
    <text evidence="9">The sequence shown here is derived from an EMBL/GenBank/DDBJ whole genome shotgun (WGS) entry which is preliminary data.</text>
</comment>
<evidence type="ECO:0000256" key="1">
    <source>
        <dbReference type="ARBA" id="ARBA00007416"/>
    </source>
</evidence>
<feature type="domain" description="Zinc finger PHD-type" evidence="8">
    <location>
        <begin position="738"/>
        <end position="788"/>
    </location>
</feature>
<dbReference type="CDD" id="cd15489">
    <property type="entry name" value="PHD_SF"/>
    <property type="match status" value="1"/>
</dbReference>
<feature type="compositionally biased region" description="Acidic residues" evidence="7">
    <location>
        <begin position="395"/>
        <end position="405"/>
    </location>
</feature>
<dbReference type="PROSITE" id="PS01359">
    <property type="entry name" value="ZF_PHD_1"/>
    <property type="match status" value="1"/>
</dbReference>
<evidence type="ECO:0000256" key="3">
    <source>
        <dbReference type="ARBA" id="ARBA00022771"/>
    </source>
</evidence>
<sequence>MVSQPAHAPRYPFRVPCRCRRLPPAMPVAVGCKRELPFLQRNLARGLKTSRDMGNVASVARNLAGDSCHEPLGPGGRELRPHKRRRVDSPADEAMLIANAKANAKSNAMVPLLEDQLFVATDVGPVQRTLRVDVLRIVHKDLLRVRVGNGLAAPFVGPRVISESRARCKIMLTHATTAGDIMLHCQSARCKIMLTHATTAGDIMLHCQSQMCTVRSSRSAADPFPTIRIHLNRAFFIPEDSIFVNRPDNHLFDLADAYKVSIELEAAGPGEWPPLGLVPSAADATTPAPRPGTNYRNWVLAGELSDLFSKKRSMVDLKLRKSPVRLTPTDYLIDIDAGWSTGFDAGGMKPLEKAVESSIRAEGTPPRALTRPRGVDDDVAMQRPGSVNGVHNIEIPDDDDDEPDGEGTPNRSLRTRGNKQNYNLKDLSDKALGRNKKRRKRKSLPTVGDETGKVCYDLPAEQVNLEDFQCITCGQSHMTLADLQAHLEHRHPEYDYVCDPHAKSIHFQVVHRIEAFSFDEDGTYELKKTVKGFQFGQNSNSDESWLKSTFGLPKSSALAETHVKNSPANGPSSEVVKRKGKVITVPYTKQQLFDPVSRMPLEPGKPFIRHKPDDRWLTQWHRDAIEDFSDIPFHEREFMTTWDEFMLTQRISSDVYLPSSWLAFLRHKAEWLVCSESRMIEFGKHISYLIARDALNDQTIKQGFQIISAAKLALQNSGARMQQHASPVESPPRKSAANCQTCARQILGPRLLLCANPNCKKPAFHRDCVKRDARMDVEDPAWLCNVCIDIPAEQQI</sequence>
<keyword evidence="2" id="KW-0479">Metal-binding</keyword>
<dbReference type="OrthoDB" id="166746at2759"/>
<keyword evidence="3" id="KW-0863">Zinc-finger</keyword>
<protein>
    <recommendedName>
        <fullName evidence="8">Zinc finger PHD-type domain-containing protein</fullName>
    </recommendedName>
</protein>
<dbReference type="SMART" id="SM00249">
    <property type="entry name" value="PHD"/>
    <property type="match status" value="1"/>
</dbReference>
<keyword evidence="4" id="KW-0862">Zinc</keyword>
<evidence type="ECO:0000313" key="10">
    <source>
        <dbReference type="Proteomes" id="UP000689129"/>
    </source>
</evidence>
<feature type="region of interest" description="Disordered" evidence="7">
    <location>
        <begin position="356"/>
        <end position="448"/>
    </location>
</feature>
<evidence type="ECO:0000256" key="5">
    <source>
        <dbReference type="ARBA" id="ARBA00023015"/>
    </source>
</evidence>
<dbReference type="Proteomes" id="UP000689129">
    <property type="component" value="Unassembled WGS sequence"/>
</dbReference>
<dbReference type="Pfam" id="PF09733">
    <property type="entry name" value="VEFS-Box"/>
    <property type="match status" value="1"/>
</dbReference>
<evidence type="ECO:0000259" key="8">
    <source>
        <dbReference type="SMART" id="SM00249"/>
    </source>
</evidence>
<evidence type="ECO:0000256" key="7">
    <source>
        <dbReference type="SAM" id="MobiDB-lite"/>
    </source>
</evidence>
<dbReference type="GO" id="GO:0008270">
    <property type="term" value="F:zinc ion binding"/>
    <property type="evidence" value="ECO:0007669"/>
    <property type="project" value="UniProtKB-KW"/>
</dbReference>
<proteinExistence type="inferred from homology"/>
<dbReference type="EMBL" id="JAEMWZ010000242">
    <property type="protein sequence ID" value="KAG7129787.1"/>
    <property type="molecule type" value="Genomic_DNA"/>
</dbReference>
<dbReference type="InterPro" id="IPR001965">
    <property type="entry name" value="Znf_PHD"/>
</dbReference>
<feature type="compositionally biased region" description="Basic residues" evidence="7">
    <location>
        <begin position="433"/>
        <end position="443"/>
    </location>
</feature>
<name>A0A8I3ALF1_VERLO</name>
<evidence type="ECO:0000313" key="9">
    <source>
        <dbReference type="EMBL" id="KAG7129787.1"/>
    </source>
</evidence>
<dbReference type="AlphaFoldDB" id="A0A8I3ALF1"/>